<evidence type="ECO:0000313" key="2">
    <source>
        <dbReference type="Proteomes" id="UP001165413"/>
    </source>
</evidence>
<dbReference type="AlphaFoldDB" id="A0AA41X159"/>
<feature type="non-terminal residue" evidence="1">
    <location>
        <position position="89"/>
    </location>
</feature>
<keyword evidence="2" id="KW-1185">Reference proteome</keyword>
<protein>
    <submittedName>
        <fullName evidence="1">Uncharacterized protein</fullName>
    </submittedName>
</protein>
<dbReference type="RefSeq" id="WP_254102646.1">
    <property type="nucleotide sequence ID" value="NZ_JANATA010000139.1"/>
</dbReference>
<comment type="caution">
    <text evidence="1">The sequence shown here is derived from an EMBL/GenBank/DDBJ whole genome shotgun (WGS) entry which is preliminary data.</text>
</comment>
<dbReference type="EMBL" id="JANATA010000139">
    <property type="protein sequence ID" value="MCP3429855.1"/>
    <property type="molecule type" value="Genomic_DNA"/>
</dbReference>
<proteinExistence type="predicted"/>
<feature type="non-terminal residue" evidence="1">
    <location>
        <position position="1"/>
    </location>
</feature>
<sequence length="89" mass="10190">MEAPRELAPITKPLTKEQHTAPHSLFVRNTVQTTQRAPKKVKIIENIRYQKKQTPPALMTKRISPKHMGDNKAIAARYTVQLGAYRLEN</sequence>
<name>A0AA41X159_9ALTE</name>
<reference evidence="1" key="1">
    <citation type="submission" date="2022-07" db="EMBL/GenBank/DDBJ databases">
        <title>Characterization of the Novel Bacterium Alteromonas immobilis LMIT006 and Alteromonas gregis LMIT007.</title>
        <authorList>
            <person name="Lin X."/>
        </authorList>
    </citation>
    <scope>NUCLEOTIDE SEQUENCE</scope>
    <source>
        <strain evidence="1">LMIT007</strain>
    </source>
</reference>
<dbReference type="Proteomes" id="UP001165413">
    <property type="component" value="Unassembled WGS sequence"/>
</dbReference>
<evidence type="ECO:0000313" key="1">
    <source>
        <dbReference type="EMBL" id="MCP3429855.1"/>
    </source>
</evidence>
<gene>
    <name evidence="1" type="ORF">NLF92_13020</name>
</gene>
<organism evidence="1 2">
    <name type="scientific">Opacimonas viscosa</name>
    <dbReference type="NCBI Taxonomy" id="2961944"/>
    <lineage>
        <taxon>Bacteria</taxon>
        <taxon>Pseudomonadati</taxon>
        <taxon>Pseudomonadota</taxon>
        <taxon>Gammaproteobacteria</taxon>
        <taxon>Alteromonadales</taxon>
        <taxon>Alteromonadaceae</taxon>
        <taxon>Opacimonas</taxon>
    </lineage>
</organism>
<accession>A0AA41X159</accession>